<organism evidence="5 6">
    <name type="scientific">Nonomuraea cavernae</name>
    <dbReference type="NCBI Taxonomy" id="2045107"/>
    <lineage>
        <taxon>Bacteria</taxon>
        <taxon>Bacillati</taxon>
        <taxon>Actinomycetota</taxon>
        <taxon>Actinomycetes</taxon>
        <taxon>Streptosporangiales</taxon>
        <taxon>Streptosporangiaceae</taxon>
        <taxon>Nonomuraea</taxon>
    </lineage>
</organism>
<dbReference type="GO" id="GO:0015074">
    <property type="term" value="P:DNA integration"/>
    <property type="evidence" value="ECO:0007669"/>
    <property type="project" value="InterPro"/>
</dbReference>
<keyword evidence="1" id="KW-0233">DNA recombination</keyword>
<dbReference type="InterPro" id="IPR013762">
    <property type="entry name" value="Integrase-like_cat_sf"/>
</dbReference>
<gene>
    <name evidence="5" type="ORF">GCM10012289_40060</name>
</gene>
<dbReference type="GO" id="GO:0006310">
    <property type="term" value="P:DNA recombination"/>
    <property type="evidence" value="ECO:0007669"/>
    <property type="project" value="UniProtKB-KW"/>
</dbReference>
<reference evidence="5" key="1">
    <citation type="journal article" date="2014" name="Int. J. Syst. Evol. Microbiol.">
        <title>Complete genome sequence of Corynebacterium casei LMG S-19264T (=DSM 44701T), isolated from a smear-ripened cheese.</title>
        <authorList>
            <consortium name="US DOE Joint Genome Institute (JGI-PGF)"/>
            <person name="Walter F."/>
            <person name="Albersmeier A."/>
            <person name="Kalinowski J."/>
            <person name="Ruckert C."/>
        </authorList>
    </citation>
    <scope>NUCLEOTIDE SEQUENCE</scope>
    <source>
        <strain evidence="5">CGMCC 4.7368</strain>
    </source>
</reference>
<evidence type="ECO:0000259" key="4">
    <source>
        <dbReference type="PROSITE" id="PS51900"/>
    </source>
</evidence>
<comment type="caution">
    <text evidence="5">The sequence shown here is derived from an EMBL/GenBank/DDBJ whole genome shotgun (WGS) entry which is preliminary data.</text>
</comment>
<dbReference type="InterPro" id="IPR044068">
    <property type="entry name" value="CB"/>
</dbReference>
<dbReference type="SUPFAM" id="SSF56349">
    <property type="entry name" value="DNA breaking-rejoining enzymes"/>
    <property type="match status" value="1"/>
</dbReference>
<dbReference type="GO" id="GO:0003677">
    <property type="term" value="F:DNA binding"/>
    <property type="evidence" value="ECO:0007669"/>
    <property type="project" value="UniProtKB-UniRule"/>
</dbReference>
<feature type="compositionally biased region" description="Low complexity" evidence="3">
    <location>
        <begin position="171"/>
        <end position="185"/>
    </location>
</feature>
<dbReference type="InterPro" id="IPR011010">
    <property type="entry name" value="DNA_brk_join_enz"/>
</dbReference>
<feature type="region of interest" description="Disordered" evidence="3">
    <location>
        <begin position="1"/>
        <end position="67"/>
    </location>
</feature>
<evidence type="ECO:0000256" key="2">
    <source>
        <dbReference type="PROSITE-ProRule" id="PRU01248"/>
    </source>
</evidence>
<dbReference type="Gene3D" id="1.10.443.10">
    <property type="entry name" value="Intergrase catalytic core"/>
    <property type="match status" value="1"/>
</dbReference>
<dbReference type="RefSeq" id="WP_189125641.1">
    <property type="nucleotide sequence ID" value="NZ_BMNH01000011.1"/>
</dbReference>
<keyword evidence="6" id="KW-1185">Reference proteome</keyword>
<feature type="region of interest" description="Disordered" evidence="3">
    <location>
        <begin position="171"/>
        <end position="197"/>
    </location>
</feature>
<evidence type="ECO:0000313" key="6">
    <source>
        <dbReference type="Proteomes" id="UP000646523"/>
    </source>
</evidence>
<feature type="domain" description="Core-binding (CB)" evidence="4">
    <location>
        <begin position="75"/>
        <end position="168"/>
    </location>
</feature>
<dbReference type="Proteomes" id="UP000646523">
    <property type="component" value="Unassembled WGS sequence"/>
</dbReference>
<accession>A0A917Z404</accession>
<dbReference type="PROSITE" id="PS51900">
    <property type="entry name" value="CB"/>
    <property type="match status" value="1"/>
</dbReference>
<dbReference type="EMBL" id="BMNH01000011">
    <property type="protein sequence ID" value="GGO72310.1"/>
    <property type="molecule type" value="Genomic_DNA"/>
</dbReference>
<name>A0A917Z404_9ACTN</name>
<evidence type="ECO:0000256" key="3">
    <source>
        <dbReference type="SAM" id="MobiDB-lite"/>
    </source>
</evidence>
<proteinExistence type="predicted"/>
<feature type="compositionally biased region" description="Basic and acidic residues" evidence="3">
    <location>
        <begin position="186"/>
        <end position="197"/>
    </location>
</feature>
<evidence type="ECO:0000313" key="5">
    <source>
        <dbReference type="EMBL" id="GGO72310.1"/>
    </source>
</evidence>
<reference evidence="5" key="2">
    <citation type="submission" date="2020-09" db="EMBL/GenBank/DDBJ databases">
        <authorList>
            <person name="Sun Q."/>
            <person name="Zhou Y."/>
        </authorList>
    </citation>
    <scope>NUCLEOTIDE SEQUENCE</scope>
    <source>
        <strain evidence="5">CGMCC 4.7368</strain>
    </source>
</reference>
<evidence type="ECO:0000256" key="1">
    <source>
        <dbReference type="ARBA" id="ARBA00023172"/>
    </source>
</evidence>
<sequence>MNTHPLDGSGPQARTTLPLSSPSAGVRGVTETAAPPIGPPVTSVGEIAGLRPRRRSRDGGEVPGDDVDLVDALDAQARSTVAGWLADTPSLTGRRTRLRVLAAFLRWLHALRPPVELLAVTEEHLDSYRDAAAAGTLTVGVRTPGKPLGGSTVARRRATLASFHTYARLRGAPAHGPAGEPAEPAEATRARRPLSREERRLLRQGVARLAADGRLATAAAVALLEGTGAPMGTLAGLTARGLRTVAEVDGTEHSVITFRNHGGDIVAVPVPRPARLLLDVLRRGRPAGELLITREDGQPADPAWIGAALIDAALAGGIPGERARRLHPHLLCAATIGELLDGWCFPASPR</sequence>
<protein>
    <recommendedName>
        <fullName evidence="4">Core-binding (CB) domain-containing protein</fullName>
    </recommendedName>
</protein>
<dbReference type="AlphaFoldDB" id="A0A917Z404"/>
<feature type="compositionally biased region" description="Polar residues" evidence="3">
    <location>
        <begin position="12"/>
        <end position="23"/>
    </location>
</feature>
<keyword evidence="2" id="KW-0238">DNA-binding</keyword>